<dbReference type="Proteomes" id="UP000007266">
    <property type="component" value="Unassembled WGS sequence"/>
</dbReference>
<sequence length="223" mass="25310">MQENNKSQRANFTKAKSFTETEGIPFHNFTEKTTPVILRGIPVQVSIHEVFVDLKLQDFNPISTHRMHSEMKQLPLGLLDASLDQAKEVWKVKTDCNLVVKVKKPKKIRNSSTVPTMSAVPARTEEPRTAEHRCVRYGEAHDTKVCTKKRMELPKCGYCNGLKNYRSCLAIITNVQPEIPYHTESQLKRRVSITEKPGTSGLNIKPTRTHLQIPISDDDDESS</sequence>
<dbReference type="PANTHER" id="PTHR33273:SF2">
    <property type="entry name" value="ENDONUCLEASE_EXONUCLEASE_PHOSPHATASE DOMAIN-CONTAINING PROTEIN"/>
    <property type="match status" value="1"/>
</dbReference>
<reference evidence="2 3" key="1">
    <citation type="journal article" date="2008" name="Nature">
        <title>The genome of the model beetle and pest Tribolium castaneum.</title>
        <authorList>
            <consortium name="Tribolium Genome Sequencing Consortium"/>
            <person name="Richards S."/>
            <person name="Gibbs R.A."/>
            <person name="Weinstock G.M."/>
            <person name="Brown S.J."/>
            <person name="Denell R."/>
            <person name="Beeman R.W."/>
            <person name="Gibbs R."/>
            <person name="Beeman R.W."/>
            <person name="Brown S.J."/>
            <person name="Bucher G."/>
            <person name="Friedrich M."/>
            <person name="Grimmelikhuijzen C.J."/>
            <person name="Klingler M."/>
            <person name="Lorenzen M."/>
            <person name="Richards S."/>
            <person name="Roth S."/>
            <person name="Schroder R."/>
            <person name="Tautz D."/>
            <person name="Zdobnov E.M."/>
            <person name="Muzny D."/>
            <person name="Gibbs R.A."/>
            <person name="Weinstock G.M."/>
            <person name="Attaway T."/>
            <person name="Bell S."/>
            <person name="Buhay C.J."/>
            <person name="Chandrabose M.N."/>
            <person name="Chavez D."/>
            <person name="Clerk-Blankenburg K.P."/>
            <person name="Cree A."/>
            <person name="Dao M."/>
            <person name="Davis C."/>
            <person name="Chacko J."/>
            <person name="Dinh H."/>
            <person name="Dugan-Rocha S."/>
            <person name="Fowler G."/>
            <person name="Garner T.T."/>
            <person name="Garnes J."/>
            <person name="Gnirke A."/>
            <person name="Hawes A."/>
            <person name="Hernandez J."/>
            <person name="Hines S."/>
            <person name="Holder M."/>
            <person name="Hume J."/>
            <person name="Jhangiani S.N."/>
            <person name="Joshi V."/>
            <person name="Khan Z.M."/>
            <person name="Jackson L."/>
            <person name="Kovar C."/>
            <person name="Kowis A."/>
            <person name="Lee S."/>
            <person name="Lewis L.R."/>
            <person name="Margolis J."/>
            <person name="Morgan M."/>
            <person name="Nazareth L.V."/>
            <person name="Nguyen N."/>
            <person name="Okwuonu G."/>
            <person name="Parker D."/>
            <person name="Richards S."/>
            <person name="Ruiz S.J."/>
            <person name="Santibanez J."/>
            <person name="Savard J."/>
            <person name="Scherer S.E."/>
            <person name="Schneider B."/>
            <person name="Sodergren E."/>
            <person name="Tautz D."/>
            <person name="Vattahil S."/>
            <person name="Villasana D."/>
            <person name="White C.S."/>
            <person name="Wright R."/>
            <person name="Park Y."/>
            <person name="Beeman R.W."/>
            <person name="Lord J."/>
            <person name="Oppert B."/>
            <person name="Lorenzen M."/>
            <person name="Brown S."/>
            <person name="Wang L."/>
            <person name="Savard J."/>
            <person name="Tautz D."/>
            <person name="Richards S."/>
            <person name="Weinstock G."/>
            <person name="Gibbs R.A."/>
            <person name="Liu Y."/>
            <person name="Worley K."/>
            <person name="Weinstock G."/>
            <person name="Elsik C.G."/>
            <person name="Reese J.T."/>
            <person name="Elhaik E."/>
            <person name="Landan G."/>
            <person name="Graur D."/>
            <person name="Arensburger P."/>
            <person name="Atkinson P."/>
            <person name="Beeman R.W."/>
            <person name="Beidler J."/>
            <person name="Brown S.J."/>
            <person name="Demuth J.P."/>
            <person name="Drury D.W."/>
            <person name="Du Y.Z."/>
            <person name="Fujiwara H."/>
            <person name="Lorenzen M."/>
            <person name="Maselli V."/>
            <person name="Osanai M."/>
            <person name="Park Y."/>
            <person name="Robertson H.M."/>
            <person name="Tu Z."/>
            <person name="Wang J.J."/>
            <person name="Wang S."/>
            <person name="Richards S."/>
            <person name="Song H."/>
            <person name="Zhang L."/>
            <person name="Sodergren E."/>
            <person name="Werner D."/>
            <person name="Stanke M."/>
            <person name="Morgenstern B."/>
            <person name="Solovyev V."/>
            <person name="Kosarev P."/>
            <person name="Brown G."/>
            <person name="Chen H.C."/>
            <person name="Ermolaeva O."/>
            <person name="Hlavina W."/>
            <person name="Kapustin Y."/>
            <person name="Kiryutin B."/>
            <person name="Kitts P."/>
            <person name="Maglott D."/>
            <person name="Pruitt K."/>
            <person name="Sapojnikov V."/>
            <person name="Souvorov A."/>
            <person name="Mackey A.J."/>
            <person name="Waterhouse R.M."/>
            <person name="Wyder S."/>
            <person name="Zdobnov E.M."/>
            <person name="Zdobnov E.M."/>
            <person name="Wyder S."/>
            <person name="Kriventseva E.V."/>
            <person name="Kadowaki T."/>
            <person name="Bork P."/>
            <person name="Aranda M."/>
            <person name="Bao R."/>
            <person name="Beermann A."/>
            <person name="Berns N."/>
            <person name="Bolognesi R."/>
            <person name="Bonneton F."/>
            <person name="Bopp D."/>
            <person name="Brown S.J."/>
            <person name="Bucher G."/>
            <person name="Butts T."/>
            <person name="Chaumot A."/>
            <person name="Denell R.E."/>
            <person name="Ferrier D.E."/>
            <person name="Friedrich M."/>
            <person name="Gordon C.M."/>
            <person name="Jindra M."/>
            <person name="Klingler M."/>
            <person name="Lan Q."/>
            <person name="Lattorff H.M."/>
            <person name="Laudet V."/>
            <person name="von Levetsow C."/>
            <person name="Liu Z."/>
            <person name="Lutz R."/>
            <person name="Lynch J.A."/>
            <person name="da Fonseca R.N."/>
            <person name="Posnien N."/>
            <person name="Reuter R."/>
            <person name="Roth S."/>
            <person name="Savard J."/>
            <person name="Schinko J.B."/>
            <person name="Schmitt C."/>
            <person name="Schoppmeier M."/>
            <person name="Schroder R."/>
            <person name="Shippy T.D."/>
            <person name="Simonnet F."/>
            <person name="Marques-Souza H."/>
            <person name="Tautz D."/>
            <person name="Tomoyasu Y."/>
            <person name="Trauner J."/>
            <person name="Van der Zee M."/>
            <person name="Vervoort M."/>
            <person name="Wittkopp N."/>
            <person name="Wimmer E.A."/>
            <person name="Yang X."/>
            <person name="Jones A.K."/>
            <person name="Sattelle D.B."/>
            <person name="Ebert P.R."/>
            <person name="Nelson D."/>
            <person name="Scott J.G."/>
            <person name="Beeman R.W."/>
            <person name="Muthukrishnan S."/>
            <person name="Kramer K.J."/>
            <person name="Arakane Y."/>
            <person name="Beeman R.W."/>
            <person name="Zhu Q."/>
            <person name="Hogenkamp D."/>
            <person name="Dixit R."/>
            <person name="Oppert B."/>
            <person name="Jiang H."/>
            <person name="Zou Z."/>
            <person name="Marshall J."/>
            <person name="Elpidina E."/>
            <person name="Vinokurov K."/>
            <person name="Oppert C."/>
            <person name="Zou Z."/>
            <person name="Evans J."/>
            <person name="Lu Z."/>
            <person name="Zhao P."/>
            <person name="Sumathipala N."/>
            <person name="Altincicek B."/>
            <person name="Vilcinskas A."/>
            <person name="Williams M."/>
            <person name="Hultmark D."/>
            <person name="Hetru C."/>
            <person name="Jiang H."/>
            <person name="Grimmelikhuijzen C.J."/>
            <person name="Hauser F."/>
            <person name="Cazzamali G."/>
            <person name="Williamson M."/>
            <person name="Park Y."/>
            <person name="Li B."/>
            <person name="Tanaka Y."/>
            <person name="Predel R."/>
            <person name="Neupert S."/>
            <person name="Schachtner J."/>
            <person name="Verleyen P."/>
            <person name="Raible F."/>
            <person name="Bork P."/>
            <person name="Friedrich M."/>
            <person name="Walden K.K."/>
            <person name="Robertson H.M."/>
            <person name="Angeli S."/>
            <person name="Foret S."/>
            <person name="Bucher G."/>
            <person name="Schuetz S."/>
            <person name="Maleszka R."/>
            <person name="Wimmer E.A."/>
            <person name="Beeman R.W."/>
            <person name="Lorenzen M."/>
            <person name="Tomoyasu Y."/>
            <person name="Miller S.C."/>
            <person name="Grossmann D."/>
            <person name="Bucher G."/>
        </authorList>
    </citation>
    <scope>NUCLEOTIDE SEQUENCE [LARGE SCALE GENOMIC DNA]</scope>
    <source>
        <strain evidence="2 3">Georgia GA2</strain>
    </source>
</reference>
<evidence type="ECO:0000313" key="2">
    <source>
        <dbReference type="EMBL" id="KXZ75562.1"/>
    </source>
</evidence>
<organism evidence="2 3">
    <name type="scientific">Tribolium castaneum</name>
    <name type="common">Red flour beetle</name>
    <dbReference type="NCBI Taxonomy" id="7070"/>
    <lineage>
        <taxon>Eukaryota</taxon>
        <taxon>Metazoa</taxon>
        <taxon>Ecdysozoa</taxon>
        <taxon>Arthropoda</taxon>
        <taxon>Hexapoda</taxon>
        <taxon>Insecta</taxon>
        <taxon>Pterygota</taxon>
        <taxon>Neoptera</taxon>
        <taxon>Endopterygota</taxon>
        <taxon>Coleoptera</taxon>
        <taxon>Polyphaga</taxon>
        <taxon>Cucujiformia</taxon>
        <taxon>Tenebrionidae</taxon>
        <taxon>Tenebrionidae incertae sedis</taxon>
        <taxon>Tribolium</taxon>
    </lineage>
</organism>
<gene>
    <name evidence="2" type="primary">AUGUSTUS-3.0.2_31018</name>
    <name evidence="2" type="ORF">TcasGA2_TC031018</name>
</gene>
<dbReference type="AlphaFoldDB" id="A0A139W8G4"/>
<dbReference type="EMBL" id="KQ973358">
    <property type="protein sequence ID" value="KXZ75562.1"/>
    <property type="molecule type" value="Genomic_DNA"/>
</dbReference>
<reference evidence="2 3" key="2">
    <citation type="journal article" date="2010" name="Nucleic Acids Res.">
        <title>BeetleBase in 2010: revisions to provide comprehensive genomic information for Tribolium castaneum.</title>
        <authorList>
            <person name="Kim H.S."/>
            <person name="Murphy T."/>
            <person name="Xia J."/>
            <person name="Caragea D."/>
            <person name="Park Y."/>
            <person name="Beeman R.W."/>
            <person name="Lorenzen M.D."/>
            <person name="Butcher S."/>
            <person name="Manak J.R."/>
            <person name="Brown S.J."/>
        </authorList>
    </citation>
    <scope>NUCLEOTIDE SEQUENCE [LARGE SCALE GENOMIC DNA]</scope>
    <source>
        <strain evidence="2 3">Georgia GA2</strain>
    </source>
</reference>
<accession>A0A139W8G4</accession>
<feature type="region of interest" description="Disordered" evidence="1">
    <location>
        <begin position="195"/>
        <end position="223"/>
    </location>
</feature>
<dbReference type="InParanoid" id="A0A139W8G4"/>
<protein>
    <recommendedName>
        <fullName evidence="4">Pre-C2HC domain-containing protein</fullName>
    </recommendedName>
</protein>
<keyword evidence="3" id="KW-1185">Reference proteome</keyword>
<name>A0A139W8G4_TRICA</name>
<evidence type="ECO:0000313" key="3">
    <source>
        <dbReference type="Proteomes" id="UP000007266"/>
    </source>
</evidence>
<proteinExistence type="predicted"/>
<evidence type="ECO:0008006" key="4">
    <source>
        <dbReference type="Google" id="ProtNLM"/>
    </source>
</evidence>
<dbReference type="PANTHER" id="PTHR33273">
    <property type="entry name" value="DOMAIN-CONTAINING PROTEIN, PUTATIVE-RELATED"/>
    <property type="match status" value="1"/>
</dbReference>
<evidence type="ECO:0000256" key="1">
    <source>
        <dbReference type="SAM" id="MobiDB-lite"/>
    </source>
</evidence>